<feature type="active site" description="Charge relay system" evidence="15">
    <location>
        <position position="210"/>
    </location>
</feature>
<dbReference type="PANTHER" id="PTHR22939">
    <property type="entry name" value="SERINE PROTEASE FAMILY S1C HTRA-RELATED"/>
    <property type="match status" value="1"/>
</dbReference>
<comment type="caution">
    <text evidence="19">The sequence shown here is derived from an EMBL/GenBank/DDBJ whole genome shotgun (WGS) entry which is preliminary data.</text>
</comment>
<sequence>MKCKKPVVMLLLLLGFLLKPAFANELPDFTSLIKENAPVVVQIESKSSTSVNTQRRGYDPMNPDDLLRYFFEGPGGFPRIEPRARPRQSQGSGFFIDESGYIITNAHVVKGGDEITVRTKDQKEYQAELIGMDERTDIALLKIDVKKTPAAKIGDSDAVEVGNWVLAIGNPFGFDHTATKGIVSATSRSLPDGAYVPFIQTDAAVNPGNSGGPLFNLQGQVIGVNSQIYSNTGSFNGLAFAIPINTAMNIANQLRDAGYVSRGWLGVAIQSVNQDLASSFGLDKPKGALVSDVVKDSPAQEAGIQPGDIILTFNEQSIEKSSDLPPLVGDVAAGTTVEVELMRQGKAQKLRVDIGELEEERDNAPLQSSKETNEGFQVTELSDADKANLSLTHGVLVTHVAPESRAATAGFFVNDVILQINDKRIDSIKAFKSAIGELKADKPAAVLVNRNGRTLFIPL</sequence>
<evidence type="ECO:0000256" key="7">
    <source>
        <dbReference type="ARBA" id="ARBA00022670"/>
    </source>
</evidence>
<protein>
    <recommendedName>
        <fullName evidence="6">Probable periplasmic serine endoprotease DegP-like</fullName>
        <ecNumber evidence="5">3.4.21.107</ecNumber>
    </recommendedName>
    <alternativeName>
        <fullName evidence="14">Protease Do</fullName>
    </alternativeName>
</protein>
<dbReference type="Proteomes" id="UP000471298">
    <property type="component" value="Unassembled WGS sequence"/>
</dbReference>
<proteinExistence type="inferred from homology"/>
<dbReference type="RefSeq" id="WP_152808398.1">
    <property type="nucleotide sequence ID" value="NZ_WHNW01000001.1"/>
</dbReference>
<evidence type="ECO:0000256" key="1">
    <source>
        <dbReference type="ARBA" id="ARBA00001772"/>
    </source>
</evidence>
<feature type="active site" description="Charge relay system" evidence="15">
    <location>
        <position position="107"/>
    </location>
</feature>
<comment type="subcellular location">
    <subcellularLocation>
        <location evidence="3">Periplasm</location>
    </subcellularLocation>
</comment>
<dbReference type="SUPFAM" id="SSF50494">
    <property type="entry name" value="Trypsin-like serine proteases"/>
    <property type="match status" value="1"/>
</dbReference>
<comment type="similarity">
    <text evidence="4">Belongs to the peptidase S1C family.</text>
</comment>
<keyword evidence="12" id="KW-0720">Serine protease</keyword>
<keyword evidence="8 17" id="KW-0732">Signal</keyword>
<evidence type="ECO:0000256" key="13">
    <source>
        <dbReference type="ARBA" id="ARBA00023016"/>
    </source>
</evidence>
<dbReference type="EC" id="3.4.21.107" evidence="5"/>
<evidence type="ECO:0000256" key="3">
    <source>
        <dbReference type="ARBA" id="ARBA00004418"/>
    </source>
</evidence>
<evidence type="ECO:0000256" key="2">
    <source>
        <dbReference type="ARBA" id="ARBA00002610"/>
    </source>
</evidence>
<name>A0A6N7ES21_9GAMM</name>
<dbReference type="InterPro" id="IPR036034">
    <property type="entry name" value="PDZ_sf"/>
</dbReference>
<evidence type="ECO:0000313" key="20">
    <source>
        <dbReference type="Proteomes" id="UP000471298"/>
    </source>
</evidence>
<dbReference type="FunCoup" id="A0A6N7ES21">
    <property type="interactions" value="467"/>
</dbReference>
<keyword evidence="7" id="KW-0645">Protease</keyword>
<dbReference type="InterPro" id="IPR009003">
    <property type="entry name" value="Peptidase_S1_PA"/>
</dbReference>
<dbReference type="GO" id="GO:0004252">
    <property type="term" value="F:serine-type endopeptidase activity"/>
    <property type="evidence" value="ECO:0007669"/>
    <property type="project" value="InterPro"/>
</dbReference>
<dbReference type="PRINTS" id="PR00834">
    <property type="entry name" value="PROTEASES2C"/>
</dbReference>
<dbReference type="NCBIfam" id="TIGR02037">
    <property type="entry name" value="degP_htrA_DO"/>
    <property type="match status" value="1"/>
</dbReference>
<dbReference type="InParanoid" id="A0A6N7ES21"/>
<evidence type="ECO:0000256" key="8">
    <source>
        <dbReference type="ARBA" id="ARBA00022729"/>
    </source>
</evidence>
<organism evidence="19 20">
    <name type="scientific">Ostreibacterium oceani</name>
    <dbReference type="NCBI Taxonomy" id="2654998"/>
    <lineage>
        <taxon>Bacteria</taxon>
        <taxon>Pseudomonadati</taxon>
        <taxon>Pseudomonadota</taxon>
        <taxon>Gammaproteobacteria</taxon>
        <taxon>Cardiobacteriales</taxon>
        <taxon>Ostreibacteriaceae</taxon>
        <taxon>Ostreibacterium</taxon>
    </lineage>
</organism>
<dbReference type="EMBL" id="WHNW01000001">
    <property type="protein sequence ID" value="MPV85292.1"/>
    <property type="molecule type" value="Genomic_DNA"/>
</dbReference>
<keyword evidence="13" id="KW-0346">Stress response</keyword>
<evidence type="ECO:0000256" key="12">
    <source>
        <dbReference type="ARBA" id="ARBA00022825"/>
    </source>
</evidence>
<dbReference type="AlphaFoldDB" id="A0A6N7ES21"/>
<keyword evidence="10" id="KW-0574">Periplasm</keyword>
<dbReference type="Gene3D" id="2.30.42.10">
    <property type="match status" value="2"/>
</dbReference>
<comment type="catalytic activity">
    <reaction evidence="1">
        <text>Acts on substrates that are at least partially unfolded. The cleavage site P1 residue is normally between a pair of hydrophobic residues, such as Val-|-Val.</text>
        <dbReference type="EC" id="3.4.21.107"/>
    </reaction>
</comment>
<dbReference type="Gene3D" id="2.40.10.120">
    <property type="match status" value="1"/>
</dbReference>
<dbReference type="Pfam" id="PF13365">
    <property type="entry name" value="Trypsin_2"/>
    <property type="match status" value="1"/>
</dbReference>
<evidence type="ECO:0000259" key="18">
    <source>
        <dbReference type="PROSITE" id="PS50106"/>
    </source>
</evidence>
<evidence type="ECO:0000256" key="15">
    <source>
        <dbReference type="PIRSR" id="PIRSR611782-1"/>
    </source>
</evidence>
<evidence type="ECO:0000256" key="11">
    <source>
        <dbReference type="ARBA" id="ARBA00022801"/>
    </source>
</evidence>
<feature type="domain" description="PDZ" evidence="18">
    <location>
        <begin position="363"/>
        <end position="428"/>
    </location>
</feature>
<feature type="active site" description="Charge relay system" evidence="15">
    <location>
        <position position="137"/>
    </location>
</feature>
<keyword evidence="20" id="KW-1185">Reference proteome</keyword>
<evidence type="ECO:0000256" key="4">
    <source>
        <dbReference type="ARBA" id="ARBA00010541"/>
    </source>
</evidence>
<dbReference type="SUPFAM" id="SSF50156">
    <property type="entry name" value="PDZ domain-like"/>
    <property type="match status" value="2"/>
</dbReference>
<feature type="signal peptide" evidence="17">
    <location>
        <begin position="1"/>
        <end position="23"/>
    </location>
</feature>
<dbReference type="PROSITE" id="PS50106">
    <property type="entry name" value="PDZ"/>
    <property type="match status" value="2"/>
</dbReference>
<feature type="binding site" evidence="16">
    <location>
        <begin position="208"/>
        <end position="210"/>
    </location>
    <ligand>
        <name>substrate</name>
    </ligand>
</feature>
<dbReference type="CDD" id="cd10839">
    <property type="entry name" value="cpPDZ1_DegP-like"/>
    <property type="match status" value="1"/>
</dbReference>
<reference evidence="19 20" key="1">
    <citation type="submission" date="2019-10" db="EMBL/GenBank/DDBJ databases">
        <title>Cardiobacteriales fam. a chemoheterotrophic member of the order Cardiobacteriales, and proposal of Cardiobacteriales fam. nov.</title>
        <authorList>
            <person name="Wang C."/>
        </authorList>
    </citation>
    <scope>NUCLEOTIDE SEQUENCE [LARGE SCALE GENOMIC DNA]</scope>
    <source>
        <strain evidence="19 20">ML27</strain>
    </source>
</reference>
<evidence type="ECO:0000256" key="10">
    <source>
        <dbReference type="ARBA" id="ARBA00022764"/>
    </source>
</evidence>
<dbReference type="GO" id="GO:0006508">
    <property type="term" value="P:proteolysis"/>
    <property type="evidence" value="ECO:0007669"/>
    <property type="project" value="UniProtKB-KW"/>
</dbReference>
<keyword evidence="11" id="KW-0378">Hydrolase</keyword>
<comment type="function">
    <text evidence="2">Might be efficient in the degradation of transiently denatured and unfolded proteins which accumulate in the periplasm following stress conditions.</text>
</comment>
<accession>A0A6N7ES21</accession>
<dbReference type="InterPro" id="IPR001940">
    <property type="entry name" value="Peptidase_S1C"/>
</dbReference>
<dbReference type="Pfam" id="PF13180">
    <property type="entry name" value="PDZ_2"/>
    <property type="match status" value="2"/>
</dbReference>
<evidence type="ECO:0000256" key="6">
    <source>
        <dbReference type="ARBA" id="ARBA00013958"/>
    </source>
</evidence>
<evidence type="ECO:0000256" key="9">
    <source>
        <dbReference type="ARBA" id="ARBA00022737"/>
    </source>
</evidence>
<evidence type="ECO:0000313" key="19">
    <source>
        <dbReference type="EMBL" id="MPV85292.1"/>
    </source>
</evidence>
<feature type="binding site" evidence="16">
    <location>
        <position position="107"/>
    </location>
    <ligand>
        <name>substrate</name>
    </ligand>
</feature>
<evidence type="ECO:0000256" key="16">
    <source>
        <dbReference type="PIRSR" id="PIRSR611782-2"/>
    </source>
</evidence>
<dbReference type="SMART" id="SM00228">
    <property type="entry name" value="PDZ"/>
    <property type="match status" value="2"/>
</dbReference>
<evidence type="ECO:0000256" key="17">
    <source>
        <dbReference type="SAM" id="SignalP"/>
    </source>
</evidence>
<keyword evidence="9" id="KW-0677">Repeat</keyword>
<feature type="binding site" evidence="16">
    <location>
        <position position="137"/>
    </location>
    <ligand>
        <name>substrate</name>
    </ligand>
</feature>
<feature type="chain" id="PRO_5039561803" description="Probable periplasmic serine endoprotease DegP-like" evidence="17">
    <location>
        <begin position="24"/>
        <end position="459"/>
    </location>
</feature>
<dbReference type="InterPro" id="IPR011782">
    <property type="entry name" value="Pept_S1C_Do"/>
</dbReference>
<evidence type="ECO:0000256" key="5">
    <source>
        <dbReference type="ARBA" id="ARBA00013035"/>
    </source>
</evidence>
<gene>
    <name evidence="19" type="ORF">GCU85_00910</name>
</gene>
<evidence type="ECO:0000256" key="14">
    <source>
        <dbReference type="ARBA" id="ARBA00032850"/>
    </source>
</evidence>
<dbReference type="InterPro" id="IPR001478">
    <property type="entry name" value="PDZ"/>
</dbReference>
<feature type="domain" description="PDZ" evidence="18">
    <location>
        <begin position="261"/>
        <end position="319"/>
    </location>
</feature>
<dbReference type="PANTHER" id="PTHR22939:SF130">
    <property type="entry name" value="PERIPLASMIC SERINE ENDOPROTEASE DEGP-LIKE-RELATED"/>
    <property type="match status" value="1"/>
</dbReference>